<protein>
    <submittedName>
        <fullName evidence="2">Uncharacterized protein</fullName>
    </submittedName>
</protein>
<reference evidence="3" key="1">
    <citation type="journal article" date="2013" name="Ind. Biotechnol.">
        <title>Comparative genomics analysis of Trichoderma reesei strains.</title>
        <authorList>
            <person name="Koike H."/>
            <person name="Aerts A."/>
            <person name="LaButti K."/>
            <person name="Grigoriev I.V."/>
            <person name="Baker S.E."/>
        </authorList>
    </citation>
    <scope>NUCLEOTIDE SEQUENCE [LARGE SCALE GENOMIC DNA]</scope>
    <source>
        <strain evidence="3">ATCC 56765 / BCRC 32924 / NRRL 11460 / Rut C-30</strain>
    </source>
</reference>
<evidence type="ECO:0000313" key="3">
    <source>
        <dbReference type="Proteomes" id="UP000024376"/>
    </source>
</evidence>
<gene>
    <name evidence="2" type="ORF">M419DRAFT_72993</name>
</gene>
<feature type="compositionally biased region" description="Basic and acidic residues" evidence="1">
    <location>
        <begin position="153"/>
        <end position="176"/>
    </location>
</feature>
<dbReference type="OrthoDB" id="4898523at2759"/>
<evidence type="ECO:0000313" key="2">
    <source>
        <dbReference type="EMBL" id="ETS04853.1"/>
    </source>
</evidence>
<feature type="region of interest" description="Disordered" evidence="1">
    <location>
        <begin position="153"/>
        <end position="177"/>
    </location>
</feature>
<feature type="compositionally biased region" description="Basic and acidic residues" evidence="1">
    <location>
        <begin position="255"/>
        <end position="265"/>
    </location>
</feature>
<organism evidence="2 3">
    <name type="scientific">Hypocrea jecorina (strain ATCC 56765 / BCRC 32924 / NRRL 11460 / Rut C-30)</name>
    <name type="common">Trichoderma reesei</name>
    <dbReference type="NCBI Taxonomy" id="1344414"/>
    <lineage>
        <taxon>Eukaryota</taxon>
        <taxon>Fungi</taxon>
        <taxon>Dikarya</taxon>
        <taxon>Ascomycota</taxon>
        <taxon>Pezizomycotina</taxon>
        <taxon>Sordariomycetes</taxon>
        <taxon>Hypocreomycetidae</taxon>
        <taxon>Hypocreales</taxon>
        <taxon>Hypocreaceae</taxon>
        <taxon>Trichoderma</taxon>
    </lineage>
</organism>
<dbReference type="AlphaFoldDB" id="A0A024SHS3"/>
<proteinExistence type="predicted"/>
<dbReference type="KEGG" id="trr:M419DRAFT_72993"/>
<name>A0A024SHS3_HYPJR</name>
<feature type="compositionally biased region" description="Basic residues" evidence="1">
    <location>
        <begin position="354"/>
        <end position="364"/>
    </location>
</feature>
<feature type="compositionally biased region" description="Polar residues" evidence="1">
    <location>
        <begin position="329"/>
        <end position="339"/>
    </location>
</feature>
<feature type="region of interest" description="Disordered" evidence="1">
    <location>
        <begin position="255"/>
        <end position="275"/>
    </location>
</feature>
<sequence>MNKHLVALRLINQSIILSIVIEQSTVLDPRSQPGAGFTCGGLRRVTSSSHQRRIHNAIFLPSTSSPAVAKDLLFMRRRNIKRPSTAHKAQTTASMNARLSTDDVISISSSSDSDSDCRIVRVVPSPSKRGKNKTARWESKPSTVIRWKREAAMTGRRGREMMTRQRGKADDKDRLGTKSTSRVYRKWLTEDSMERRRDAVCDGRLQGTKQTLLRDGHLSVTGEDAQANHQHSVDPNLSTASFPFLSQGSQRRLEVRHQGGDDHRGARSRSCSTATLDFSPRMRAALLEDDTDGGRDKQELFSMLDGSSDTIEFDDAPRCLEWNSGGAVSPSNAYPTPSLETMLKGESNADGARLTRKRRSRHKSHANDDPSRSTGGSRHRISAWAAAQRDRHQLPPIRSGPMWESIINVGAFSALPGPLFTRPKRVLREVTYEDTMRERARRKRKQELTM</sequence>
<accession>A0A024SHS3</accession>
<dbReference type="Proteomes" id="UP000024376">
    <property type="component" value="Unassembled WGS sequence"/>
</dbReference>
<dbReference type="EMBL" id="KI911141">
    <property type="protein sequence ID" value="ETS04853.1"/>
    <property type="molecule type" value="Genomic_DNA"/>
</dbReference>
<feature type="region of interest" description="Disordered" evidence="1">
    <location>
        <begin position="324"/>
        <end position="391"/>
    </location>
</feature>
<dbReference type="HOGENOM" id="CLU_672791_0_0_1"/>
<evidence type="ECO:0000256" key="1">
    <source>
        <dbReference type="SAM" id="MobiDB-lite"/>
    </source>
</evidence>